<proteinExistence type="predicted"/>
<keyword evidence="1" id="KW-1133">Transmembrane helix</keyword>
<feature type="transmembrane region" description="Helical" evidence="1">
    <location>
        <begin position="107"/>
        <end position="127"/>
    </location>
</feature>
<keyword evidence="1" id="KW-0812">Transmembrane</keyword>
<dbReference type="Proteomes" id="UP001595868">
    <property type="component" value="Unassembled WGS sequence"/>
</dbReference>
<accession>A0ABV8KG53</accession>
<feature type="transmembrane region" description="Helical" evidence="1">
    <location>
        <begin position="33"/>
        <end position="56"/>
    </location>
</feature>
<organism evidence="2 3">
    <name type="scientific">Micromonospora zhanjiangensis</name>
    <dbReference type="NCBI Taxonomy" id="1522057"/>
    <lineage>
        <taxon>Bacteria</taxon>
        <taxon>Bacillati</taxon>
        <taxon>Actinomycetota</taxon>
        <taxon>Actinomycetes</taxon>
        <taxon>Micromonosporales</taxon>
        <taxon>Micromonosporaceae</taxon>
        <taxon>Micromonospora</taxon>
    </lineage>
</organism>
<feature type="transmembrane region" description="Helical" evidence="1">
    <location>
        <begin position="68"/>
        <end position="87"/>
    </location>
</feature>
<keyword evidence="3" id="KW-1185">Reference proteome</keyword>
<comment type="caution">
    <text evidence="2">The sequence shown here is derived from an EMBL/GenBank/DDBJ whole genome shotgun (WGS) entry which is preliminary data.</text>
</comment>
<evidence type="ECO:0000256" key="1">
    <source>
        <dbReference type="SAM" id="Phobius"/>
    </source>
</evidence>
<dbReference type="EMBL" id="JBHSBN010000002">
    <property type="protein sequence ID" value="MFC4104943.1"/>
    <property type="molecule type" value="Genomic_DNA"/>
</dbReference>
<name>A0ABV8KG53_9ACTN</name>
<dbReference type="RefSeq" id="WP_377541934.1">
    <property type="nucleotide sequence ID" value="NZ_JBHSBN010000002.1"/>
</dbReference>
<sequence>MRAVRVVLVLLGAAVAGYGLLLARPELPAMAGWLVAGPVLHDLLVAPLVGFVGLALSRLPVRRWRGWLALALAATGTSLPLAVPLLWRPVPAPVNPGLHDRDYRLALLIWLAAIWAGALLAGLVTAVRRTRGGALLGGLVTAVRRTRGGAPGSASR</sequence>
<evidence type="ECO:0000313" key="2">
    <source>
        <dbReference type="EMBL" id="MFC4104943.1"/>
    </source>
</evidence>
<reference evidence="3" key="1">
    <citation type="journal article" date="2019" name="Int. J. Syst. Evol. Microbiol.">
        <title>The Global Catalogue of Microorganisms (GCM) 10K type strain sequencing project: providing services to taxonomists for standard genome sequencing and annotation.</title>
        <authorList>
            <consortium name="The Broad Institute Genomics Platform"/>
            <consortium name="The Broad Institute Genome Sequencing Center for Infectious Disease"/>
            <person name="Wu L."/>
            <person name="Ma J."/>
        </authorList>
    </citation>
    <scope>NUCLEOTIDE SEQUENCE [LARGE SCALE GENOMIC DNA]</scope>
    <source>
        <strain evidence="3">2902at01</strain>
    </source>
</reference>
<protein>
    <submittedName>
        <fullName evidence="2">Uncharacterized protein</fullName>
    </submittedName>
</protein>
<keyword evidence="1" id="KW-0472">Membrane</keyword>
<evidence type="ECO:0000313" key="3">
    <source>
        <dbReference type="Proteomes" id="UP001595868"/>
    </source>
</evidence>
<gene>
    <name evidence="2" type="ORF">ACFOX0_03175</name>
</gene>